<dbReference type="SUPFAM" id="SSF56219">
    <property type="entry name" value="DNase I-like"/>
    <property type="match status" value="1"/>
</dbReference>
<comment type="caution">
    <text evidence="3">The sequence shown here is derived from an EMBL/GenBank/DDBJ whole genome shotgun (WGS) entry which is preliminary data.</text>
</comment>
<dbReference type="InterPro" id="IPR000477">
    <property type="entry name" value="RT_dom"/>
</dbReference>
<evidence type="ECO:0000259" key="2">
    <source>
        <dbReference type="PROSITE" id="PS50878"/>
    </source>
</evidence>
<dbReference type="PROSITE" id="PS50878">
    <property type="entry name" value="RT_POL"/>
    <property type="match status" value="1"/>
</dbReference>
<keyword evidence="3" id="KW-0548">Nucleotidyltransferase</keyword>
<dbReference type="SUPFAM" id="SSF56672">
    <property type="entry name" value="DNA/RNA polymerases"/>
    <property type="match status" value="1"/>
</dbReference>
<dbReference type="Pfam" id="PF00078">
    <property type="entry name" value="RVT_1"/>
    <property type="match status" value="1"/>
</dbReference>
<gene>
    <name evidence="3" type="primary">LIN1_24</name>
    <name evidence="3" type="ORF">CK203_043792</name>
</gene>
<feature type="domain" description="Reverse transcriptase" evidence="2">
    <location>
        <begin position="964"/>
        <end position="1244"/>
    </location>
</feature>
<organism evidence="3 4">
    <name type="scientific">Vitis vinifera</name>
    <name type="common">Grape</name>
    <dbReference type="NCBI Taxonomy" id="29760"/>
    <lineage>
        <taxon>Eukaryota</taxon>
        <taxon>Viridiplantae</taxon>
        <taxon>Streptophyta</taxon>
        <taxon>Embryophyta</taxon>
        <taxon>Tracheophyta</taxon>
        <taxon>Spermatophyta</taxon>
        <taxon>Magnoliopsida</taxon>
        <taxon>eudicotyledons</taxon>
        <taxon>Gunneridae</taxon>
        <taxon>Pentapetalae</taxon>
        <taxon>rosids</taxon>
        <taxon>Vitales</taxon>
        <taxon>Vitaceae</taxon>
        <taxon>Viteae</taxon>
        <taxon>Vitis</taxon>
    </lineage>
</organism>
<evidence type="ECO:0000256" key="1">
    <source>
        <dbReference type="SAM" id="MobiDB-lite"/>
    </source>
</evidence>
<keyword evidence="3" id="KW-0808">Transferase</keyword>
<dbReference type="CDD" id="cd01650">
    <property type="entry name" value="RT_nLTR_like"/>
    <property type="match status" value="1"/>
</dbReference>
<dbReference type="Proteomes" id="UP000288805">
    <property type="component" value="Unassembled WGS sequence"/>
</dbReference>
<dbReference type="EMBL" id="QGNW01000171">
    <property type="protein sequence ID" value="RVW88716.1"/>
    <property type="molecule type" value="Genomic_DNA"/>
</dbReference>
<dbReference type="InterPro" id="IPR036691">
    <property type="entry name" value="Endo/exonu/phosph_ase_sf"/>
</dbReference>
<evidence type="ECO:0000313" key="3">
    <source>
        <dbReference type="EMBL" id="RVW88716.1"/>
    </source>
</evidence>
<name>A0A438HW89_VITVI</name>
<feature type="compositionally biased region" description="Basic and acidic residues" evidence="1">
    <location>
        <begin position="1"/>
        <end position="17"/>
    </location>
</feature>
<feature type="region of interest" description="Disordered" evidence="1">
    <location>
        <begin position="1"/>
        <end position="31"/>
    </location>
</feature>
<proteinExistence type="predicted"/>
<sequence length="1442" mass="164037">MGESEREGKRESERACDGEDGENSEVTRKRRKESSFIVESKMFEIVFNERRGKPQFLIVEKKRGVSSWVRLGSESLGLFMEGLIHCIKDKKEGKWGKEWKDKGKSYSLTRGFNRAGGFLRLGVVDLERKRFCIFIPRGKGDKRGWATMPEKIHQMEGSIGRRANMQEARVAGKSAPEKSYAAAKLEHCIVASWKSRTEGEEDLERLGRLWANSWGLKGNLGLAKLEKGLEHWNPRTGCWAEEETENEVSIKILGLPISLWSPMVLKRIGEECGGFIAVDDRTKTMREIQWARLLVKTRGDFRPSVLEIEVEEDVYVLSLWWEIRPVVRMKYSEASGRRSDEVRGDNGSGRELGNRIHGPVIREWALTDGQAPGSSPLGPLVGLKEVKRANGPAMANGYLGSKSKEAAKEDDGSEVGPSSRRWATELGCHKMSDFEGMEKAGPVALIPKPQESEELKRQQMSACFSVTDRALEEEALRYESTFHSKGKRVLGISHLLSLYSDRAPKGESFDRSRGIEEESWGDKTTWLTVYEGPTENDNGCWELGEANRNRDIKSRGLEKEILSFLIKIRKRREKIHSKELLEKSKFKRELKRLECSVNYEGGNKQKGDKNSGNVRGSCEKFRLWKILDWRALNTEEAAGGILICCNKRALDILDWEEGQFTLSCRFKIVENGAFWVFTGVYGGDFNITLFQKERSSQKRINSAMRRFAEIVDDLGLVDLPLQGGEFTWNGGLNNQAWARLDRFLVSPKEALLRLTEFENMWLKVEGFKDLVRTWWQEIEVRSSARYRLAAKMKEIKKKLKRSLTVEETELKKEAKESYKKWVLLEEVHWRQLSREIWLREGDRNTGFFHRKASAHRRNNALDRVKVNGEWLSEEQEVREGIVNTFQQMLSEDMEWKADIGRLQIDHISQQQAENLEVPFTETEIHTALMEMNGDKAPGPDGFTVTFWQNAWDFTKKEILDMFKEFHEHNSFVKSLNNTFLVLIPKKSGAKDLGDFRPISLLGGLYKLLAKVLANRLKKVIGKVVSTAQNAFVTGRQILNASLIANEVIDSWQKRKEKGLICKLDIEKAYDSINWKFLMKVSQKIGFGAKWLGWMWSCLSSAKFSVLVNGVSAGFFPNTKGLRQGNPLSPYLNVMRMEVLDVLIRRAMEGGYLSRCIIRGGSRPTLNISHLFFANDTIVFCEASKEQLTHLSWILLWFEATSGLRINLAKSEIIPVGEVEEIQELAVELGCRVGSLPSQYLGLPLGAPNRAPSMWDGVEERTVAKRIEKVQRDFLWGGGNLEGKIYLVKWDVVCTDKNKGGLGLRKIVMLNKALLGKWIWRFACEKDNLWKQVITTKYGQEDRGWRSKKANGALGRAPKSDLGKIFGALIHRCPIASLTSLLWLRIEMQQLRRRGIKILAFFGGRFSCGGEKEMVSLGSRKLIGDVEEGAHSGQAPNKRGATS</sequence>
<evidence type="ECO:0000313" key="4">
    <source>
        <dbReference type="Proteomes" id="UP000288805"/>
    </source>
</evidence>
<dbReference type="InterPro" id="IPR043502">
    <property type="entry name" value="DNA/RNA_pol_sf"/>
</dbReference>
<dbReference type="PANTHER" id="PTHR19446">
    <property type="entry name" value="REVERSE TRANSCRIPTASES"/>
    <property type="match status" value="1"/>
</dbReference>
<feature type="region of interest" description="Disordered" evidence="1">
    <location>
        <begin position="395"/>
        <end position="419"/>
    </location>
</feature>
<dbReference type="GO" id="GO:0003964">
    <property type="term" value="F:RNA-directed DNA polymerase activity"/>
    <property type="evidence" value="ECO:0007669"/>
    <property type="project" value="UniProtKB-KW"/>
</dbReference>
<protein>
    <submittedName>
        <fullName evidence="3">LINE-1 reverse transcriptase-like</fullName>
    </submittedName>
</protein>
<reference evidence="3 4" key="1">
    <citation type="journal article" date="2018" name="PLoS Genet.">
        <title>Population sequencing reveals clonal diversity and ancestral inbreeding in the grapevine cultivar Chardonnay.</title>
        <authorList>
            <person name="Roach M.J."/>
            <person name="Johnson D.L."/>
            <person name="Bohlmann J."/>
            <person name="van Vuuren H.J."/>
            <person name="Jones S.J."/>
            <person name="Pretorius I.S."/>
            <person name="Schmidt S.A."/>
            <person name="Borneman A.R."/>
        </authorList>
    </citation>
    <scope>NUCLEOTIDE SEQUENCE [LARGE SCALE GENOMIC DNA]</scope>
    <source>
        <strain evidence="4">cv. Chardonnay</strain>
        <tissue evidence="3">Leaf</tissue>
    </source>
</reference>
<dbReference type="Gene3D" id="3.60.10.10">
    <property type="entry name" value="Endonuclease/exonuclease/phosphatase"/>
    <property type="match status" value="1"/>
</dbReference>
<accession>A0A438HW89</accession>
<keyword evidence="3" id="KW-0695">RNA-directed DNA polymerase</keyword>